<dbReference type="SUPFAM" id="SSF56300">
    <property type="entry name" value="Metallo-dependent phosphatases"/>
    <property type="match status" value="1"/>
</dbReference>
<dbReference type="PANTHER" id="PTHR12905">
    <property type="entry name" value="METALLOPHOSPHOESTERASE"/>
    <property type="match status" value="1"/>
</dbReference>
<sequence length="275" mass="30591">MRCLVVADLHYSLPQLDWLVSAAPQFDLVIFAGDALDIGSMVDFRAQIVVVKKYLALLAAQTRVILCSGNHDLDERNAEGEKISRWISEVRELGITCDGGNLTIGDTLFTVCPWWDGPLVKQRIVEQLRDAAANRPQRWIWAHHAPPANSPTSWGGKRFFGDVDLVQWIMQYQPSMVISGHVHQSPFIADGSWFDRLGLTWVFNAGLQPGRPPTHIVLDLTADKAFWLAAGEAQWIDLGAPLKRPANTVEEPPDWLTSLDRIVDPSLARPRAAAS</sequence>
<organism evidence="1 2">
    <name type="scientific">Bradyrhizobium barranii subsp. apii</name>
    <dbReference type="NCBI Taxonomy" id="2819348"/>
    <lineage>
        <taxon>Bacteria</taxon>
        <taxon>Pseudomonadati</taxon>
        <taxon>Pseudomonadota</taxon>
        <taxon>Alphaproteobacteria</taxon>
        <taxon>Hyphomicrobiales</taxon>
        <taxon>Nitrobacteraceae</taxon>
        <taxon>Bradyrhizobium</taxon>
        <taxon>Bradyrhizobium barranii</taxon>
    </lineage>
</organism>
<proteinExistence type="predicted"/>
<dbReference type="Proteomes" id="UP000551709">
    <property type="component" value="Chromosome"/>
</dbReference>
<dbReference type="InterPro" id="IPR051693">
    <property type="entry name" value="UPF0046_metallophosphoest"/>
</dbReference>
<protein>
    <submittedName>
        <fullName evidence="1">Metallophosphoesterase</fullName>
    </submittedName>
</protein>
<name>A0A8T5V0D9_9BRAD</name>
<dbReference type="InterPro" id="IPR029052">
    <property type="entry name" value="Metallo-depent_PP-like"/>
</dbReference>
<reference evidence="1 2" key="1">
    <citation type="journal article" date="2017" name="Syst. Appl. Microbiol.">
        <title>Soybeans inoculated with root zone soils of Canadian native legumes harbour diverse and novel Bradyrhizobium spp. that possess agricultural potential.</title>
        <authorList>
            <person name="Bromfield E.S.P."/>
            <person name="Cloutier S."/>
            <person name="Tambong J.T."/>
            <person name="Tran Thi T.V."/>
        </authorList>
    </citation>
    <scope>NUCLEOTIDE SEQUENCE [LARGE SCALE GENOMIC DNA]</scope>
    <source>
        <strain evidence="1 2">1S5</strain>
    </source>
</reference>
<gene>
    <name evidence="1" type="ORF">HAP41_0000047155</name>
</gene>
<dbReference type="Pfam" id="PF00149">
    <property type="entry name" value="Metallophos"/>
    <property type="match status" value="1"/>
</dbReference>
<evidence type="ECO:0000313" key="1">
    <source>
        <dbReference type="EMBL" id="UPT87599.1"/>
    </source>
</evidence>
<dbReference type="RefSeq" id="WP_166066165.1">
    <property type="nucleotide sequence ID" value="NZ_CP096251.1"/>
</dbReference>
<dbReference type="InterPro" id="IPR004843">
    <property type="entry name" value="Calcineurin-like_PHP"/>
</dbReference>
<dbReference type="EMBL" id="CP096255">
    <property type="protein sequence ID" value="UPT87599.1"/>
    <property type="molecule type" value="Genomic_DNA"/>
</dbReference>
<dbReference type="GO" id="GO:0016787">
    <property type="term" value="F:hydrolase activity"/>
    <property type="evidence" value="ECO:0007669"/>
    <property type="project" value="InterPro"/>
</dbReference>
<dbReference type="Gene3D" id="3.60.21.10">
    <property type="match status" value="1"/>
</dbReference>
<dbReference type="PANTHER" id="PTHR12905:SF0">
    <property type="entry name" value="CALCINEURIN-LIKE PHOSPHOESTERASE DOMAIN-CONTAINING PROTEIN"/>
    <property type="match status" value="1"/>
</dbReference>
<evidence type="ECO:0000313" key="2">
    <source>
        <dbReference type="Proteomes" id="UP000551709"/>
    </source>
</evidence>
<dbReference type="AlphaFoldDB" id="A0A8T5V0D9"/>
<accession>A0A8T5V0D9</accession>